<dbReference type="KEGG" id="bbae:FRD01_09485"/>
<organism evidence="2 3">
    <name type="scientific">Microvenator marinus</name>
    <dbReference type="NCBI Taxonomy" id="2600177"/>
    <lineage>
        <taxon>Bacteria</taxon>
        <taxon>Deltaproteobacteria</taxon>
        <taxon>Bradymonadales</taxon>
        <taxon>Microvenatoraceae</taxon>
        <taxon>Microvenator</taxon>
    </lineage>
</organism>
<dbReference type="SFLD" id="SFLDS00005">
    <property type="entry name" value="Isoprenoid_Synthase_Type_I"/>
    <property type="match status" value="1"/>
</dbReference>
<dbReference type="PANTHER" id="PTHR31480">
    <property type="entry name" value="BIFUNCTIONAL LYCOPENE CYCLASE/PHYTOENE SYNTHASE"/>
    <property type="match status" value="1"/>
</dbReference>
<accession>A0A5B8XQS1</accession>
<dbReference type="Proteomes" id="UP000321595">
    <property type="component" value="Chromosome"/>
</dbReference>
<reference evidence="2 3" key="1">
    <citation type="submission" date="2019-08" db="EMBL/GenBank/DDBJ databases">
        <authorList>
            <person name="Liang Q."/>
        </authorList>
    </citation>
    <scope>NUCLEOTIDE SEQUENCE [LARGE SCALE GENOMIC DNA]</scope>
    <source>
        <strain evidence="2 3">V1718</strain>
    </source>
</reference>
<protein>
    <submittedName>
        <fullName evidence="2">Squalene/phytoene synthase family protein</fullName>
    </submittedName>
</protein>
<dbReference type="Pfam" id="PF00494">
    <property type="entry name" value="SQS_PSY"/>
    <property type="match status" value="1"/>
</dbReference>
<gene>
    <name evidence="2" type="ORF">FRD01_09485</name>
</gene>
<dbReference type="RefSeq" id="WP_146959152.1">
    <property type="nucleotide sequence ID" value="NZ_CP042467.1"/>
</dbReference>
<evidence type="ECO:0000313" key="2">
    <source>
        <dbReference type="EMBL" id="QED27467.1"/>
    </source>
</evidence>
<dbReference type="PROSITE" id="PS01044">
    <property type="entry name" value="SQUALEN_PHYTOEN_SYN_1"/>
    <property type="match status" value="1"/>
</dbReference>
<dbReference type="GO" id="GO:0016117">
    <property type="term" value="P:carotenoid biosynthetic process"/>
    <property type="evidence" value="ECO:0007669"/>
    <property type="project" value="UniProtKB-ARBA"/>
</dbReference>
<dbReference type="OrthoDB" id="9807580at2"/>
<dbReference type="EMBL" id="CP042467">
    <property type="protein sequence ID" value="QED27467.1"/>
    <property type="molecule type" value="Genomic_DNA"/>
</dbReference>
<evidence type="ECO:0000313" key="3">
    <source>
        <dbReference type="Proteomes" id="UP000321595"/>
    </source>
</evidence>
<keyword evidence="3" id="KW-1185">Reference proteome</keyword>
<dbReference type="CDD" id="cd00683">
    <property type="entry name" value="Trans_IPPS_HH"/>
    <property type="match status" value="1"/>
</dbReference>
<dbReference type="GO" id="GO:0004311">
    <property type="term" value="F:geranylgeranyl diphosphate synthase activity"/>
    <property type="evidence" value="ECO:0007669"/>
    <property type="project" value="InterPro"/>
</dbReference>
<dbReference type="SUPFAM" id="SSF48576">
    <property type="entry name" value="Terpenoid synthases"/>
    <property type="match status" value="1"/>
</dbReference>
<dbReference type="InterPro" id="IPR019845">
    <property type="entry name" value="Squalene/phytoene_synthase_CS"/>
</dbReference>
<dbReference type="SFLD" id="SFLDG01018">
    <property type="entry name" value="Squalene/Phytoene_Synthase_Lik"/>
    <property type="match status" value="1"/>
</dbReference>
<name>A0A5B8XQS1_9DELT</name>
<dbReference type="InterPro" id="IPR002060">
    <property type="entry name" value="Squ/phyt_synthse"/>
</dbReference>
<dbReference type="PROSITE" id="PS01045">
    <property type="entry name" value="SQUALEN_PHYTOEN_SYN_2"/>
    <property type="match status" value="1"/>
</dbReference>
<dbReference type="GO" id="GO:0051996">
    <property type="term" value="F:squalene synthase [NAD(P)H] activity"/>
    <property type="evidence" value="ECO:0007669"/>
    <property type="project" value="InterPro"/>
</dbReference>
<sequence length="307" mass="33798">MSDIVRLSRQTLSKHARSFRWAAFFLAPDQRDDAAVLYTICRVIDDMADEAPDADVARVKLTGLRKMLAGEEDALVDEQTARVVTAFLEMAERRGLDVQGLYELIEGVESDLGRVIFQSDEDLLRYSYRVAGVVGLLMCPILGVKDPKAMAHAIDLGVGMQLTNICRDVVEDAARGRVYLPAERLNRVGITSESVLSGSAEHAALKSVIVDVLELAERYYESAQIGMKFIPARSRFAILVASRLYRGIGLKVLRGNADPTKGRVWVSLPGKIAWICSAVVSFVQPAQEAETHDQRLHAPLRGLPGVH</sequence>
<dbReference type="SFLD" id="SFLDG01212">
    <property type="entry name" value="Phytoene_synthase_like"/>
    <property type="match status" value="1"/>
</dbReference>
<dbReference type="InterPro" id="IPR033904">
    <property type="entry name" value="Trans_IPPS_HH"/>
</dbReference>
<dbReference type="Gene3D" id="1.10.600.10">
    <property type="entry name" value="Farnesyl Diphosphate Synthase"/>
    <property type="match status" value="1"/>
</dbReference>
<dbReference type="InterPro" id="IPR008949">
    <property type="entry name" value="Isoprenoid_synthase_dom_sf"/>
</dbReference>
<dbReference type="InterPro" id="IPR044843">
    <property type="entry name" value="Trans_IPPS_bact-type"/>
</dbReference>
<proteinExistence type="predicted"/>
<evidence type="ECO:0000256" key="1">
    <source>
        <dbReference type="ARBA" id="ARBA00022679"/>
    </source>
</evidence>
<dbReference type="AlphaFoldDB" id="A0A5B8XQS1"/>
<keyword evidence="1" id="KW-0808">Transferase</keyword>